<comment type="caution">
    <text evidence="2">The sequence shown here is derived from an EMBL/GenBank/DDBJ whole genome shotgun (WGS) entry which is preliminary data.</text>
</comment>
<keyword evidence="3" id="KW-1185">Reference proteome</keyword>
<reference evidence="2" key="1">
    <citation type="submission" date="2021-01" db="EMBL/GenBank/DDBJ databases">
        <authorList>
            <consortium name="Genoscope - CEA"/>
            <person name="William W."/>
        </authorList>
    </citation>
    <scope>NUCLEOTIDE SEQUENCE</scope>
</reference>
<keyword evidence="1" id="KW-0853">WD repeat</keyword>
<evidence type="ECO:0000313" key="3">
    <source>
        <dbReference type="Proteomes" id="UP000689195"/>
    </source>
</evidence>
<accession>A0A8S1YMD2</accession>
<gene>
    <name evidence="2" type="ORF">PPENT_87.1.T2420007</name>
</gene>
<dbReference type="AlphaFoldDB" id="A0A8S1YMD2"/>
<feature type="repeat" description="WD" evidence="1">
    <location>
        <begin position="145"/>
        <end position="172"/>
    </location>
</feature>
<sequence>MSSEEHIYYCGLPEKLQLFDFSSLTICPISFSSDVGPIEQIQAIDDNKFIMFSLKKKFLFAIQFQFNKKEREIYFFQHNLFGNIYKNNQIFNYGTHKTKNDQGHRQKINCLNASYVGVIFGTASDDTTIRLWNIDFNESRDPMLLLFPKDGLLVTSGSSDKTIIIWEMYEKQ</sequence>
<dbReference type="PROSITE" id="PS50082">
    <property type="entry name" value="WD_REPEATS_2"/>
    <property type="match status" value="2"/>
</dbReference>
<dbReference type="PROSITE" id="PS00678">
    <property type="entry name" value="WD_REPEATS_1"/>
    <property type="match status" value="1"/>
</dbReference>
<dbReference type="OrthoDB" id="7318948at2759"/>
<protein>
    <submittedName>
        <fullName evidence="2">Uncharacterized protein</fullName>
    </submittedName>
</protein>
<feature type="repeat" description="WD" evidence="1">
    <location>
        <begin position="101"/>
        <end position="135"/>
    </location>
</feature>
<evidence type="ECO:0000313" key="2">
    <source>
        <dbReference type="EMBL" id="CAD8214728.1"/>
    </source>
</evidence>
<dbReference type="InterPro" id="IPR001680">
    <property type="entry name" value="WD40_rpt"/>
</dbReference>
<evidence type="ECO:0000256" key="1">
    <source>
        <dbReference type="PROSITE-ProRule" id="PRU00221"/>
    </source>
</evidence>
<proteinExistence type="predicted"/>
<name>A0A8S1YMD2_9CILI</name>
<organism evidence="2 3">
    <name type="scientific">Paramecium pentaurelia</name>
    <dbReference type="NCBI Taxonomy" id="43138"/>
    <lineage>
        <taxon>Eukaryota</taxon>
        <taxon>Sar</taxon>
        <taxon>Alveolata</taxon>
        <taxon>Ciliophora</taxon>
        <taxon>Intramacronucleata</taxon>
        <taxon>Oligohymenophorea</taxon>
        <taxon>Peniculida</taxon>
        <taxon>Parameciidae</taxon>
        <taxon>Paramecium</taxon>
    </lineage>
</organism>
<dbReference type="EMBL" id="CAJJDO010000242">
    <property type="protein sequence ID" value="CAD8214728.1"/>
    <property type="molecule type" value="Genomic_DNA"/>
</dbReference>
<dbReference type="Pfam" id="PF00400">
    <property type="entry name" value="WD40"/>
    <property type="match status" value="2"/>
</dbReference>
<dbReference type="Proteomes" id="UP000689195">
    <property type="component" value="Unassembled WGS sequence"/>
</dbReference>
<dbReference type="PROSITE" id="PS50294">
    <property type="entry name" value="WD_REPEATS_REGION"/>
    <property type="match status" value="1"/>
</dbReference>
<dbReference type="InterPro" id="IPR019775">
    <property type="entry name" value="WD40_repeat_CS"/>
</dbReference>